<dbReference type="EMBL" id="LWMT01000003">
    <property type="protein sequence ID" value="KZX17694.1"/>
    <property type="molecule type" value="Genomic_DNA"/>
</dbReference>
<accession>A0A166FI16</accession>
<evidence type="ECO:0000313" key="2">
    <source>
        <dbReference type="Proteomes" id="UP000077066"/>
    </source>
</evidence>
<reference evidence="1 2" key="1">
    <citation type="submission" date="2016-04" db="EMBL/GenBank/DDBJ databases">
        <title>Genome sequence of Methanobrevibacter filiformis DSM 11501.</title>
        <authorList>
            <person name="Poehlein A."/>
            <person name="Seedorf H."/>
            <person name="Daniel R."/>
        </authorList>
    </citation>
    <scope>NUCLEOTIDE SEQUENCE [LARGE SCALE GENOMIC DNA]</scope>
    <source>
        <strain evidence="1 2">DSM 11501</strain>
    </source>
</reference>
<dbReference type="AlphaFoldDB" id="A0A166FI16"/>
<protein>
    <submittedName>
        <fullName evidence="1">Uncharacterized protein</fullName>
    </submittedName>
</protein>
<proteinExistence type="predicted"/>
<gene>
    <name evidence="1" type="ORF">MBFIL_00090</name>
</gene>
<sequence>MNAFINFKIIRKYNKELIQFFDKYKDVEGIFATVKQTSSKNSNKYANSLDNNEKENNYWIDEDYEILDFENLRDYVIKEEKNKNHVIVDAIEYYIKNGVLNIVLIDWLCNNYFLILFSYA</sequence>
<evidence type="ECO:0000313" key="1">
    <source>
        <dbReference type="EMBL" id="KZX17694.1"/>
    </source>
</evidence>
<name>A0A166FI16_9EURY</name>
<keyword evidence="2" id="KW-1185">Reference proteome</keyword>
<dbReference type="PATRIC" id="fig|55758.3.peg.11"/>
<dbReference type="Proteomes" id="UP000077066">
    <property type="component" value="Unassembled WGS sequence"/>
</dbReference>
<comment type="caution">
    <text evidence="1">The sequence shown here is derived from an EMBL/GenBank/DDBJ whole genome shotgun (WGS) entry which is preliminary data.</text>
</comment>
<organism evidence="1 2">
    <name type="scientific">Methanobrevibacter filiformis</name>
    <dbReference type="NCBI Taxonomy" id="55758"/>
    <lineage>
        <taxon>Archaea</taxon>
        <taxon>Methanobacteriati</taxon>
        <taxon>Methanobacteriota</taxon>
        <taxon>Methanomada group</taxon>
        <taxon>Methanobacteria</taxon>
        <taxon>Methanobacteriales</taxon>
        <taxon>Methanobacteriaceae</taxon>
        <taxon>Methanobrevibacter</taxon>
    </lineage>
</organism>